<gene>
    <name evidence="1" type="primary">Dper\GL13171</name>
    <name evidence="1" type="ORF">Dper_GL13171</name>
</gene>
<dbReference type="eggNOG" id="KOG1968">
    <property type="taxonomic scope" value="Eukaryota"/>
</dbReference>
<accession>B4IR66</accession>
<dbReference type="STRING" id="7234.B4IR66"/>
<keyword evidence="2" id="KW-1185">Reference proteome</keyword>
<dbReference type="HOGENOM" id="CLU_2892418_0_0_1"/>
<evidence type="ECO:0000313" key="2">
    <source>
        <dbReference type="Proteomes" id="UP000008744"/>
    </source>
</evidence>
<reference evidence="1 2" key="1">
    <citation type="journal article" date="2007" name="Nature">
        <title>Evolution of genes and genomes on the Drosophila phylogeny.</title>
        <authorList>
            <consortium name="Drosophila 12 Genomes Consortium"/>
            <person name="Clark A.G."/>
            <person name="Eisen M.B."/>
            <person name="Smith D.R."/>
            <person name="Bergman C.M."/>
            <person name="Oliver B."/>
            <person name="Markow T.A."/>
            <person name="Kaufman T.C."/>
            <person name="Kellis M."/>
            <person name="Gelbart W."/>
            <person name="Iyer V.N."/>
            <person name="Pollard D.A."/>
            <person name="Sackton T.B."/>
            <person name="Larracuente A.M."/>
            <person name="Singh N.D."/>
            <person name="Abad J.P."/>
            <person name="Abt D.N."/>
            <person name="Adryan B."/>
            <person name="Aguade M."/>
            <person name="Akashi H."/>
            <person name="Anderson W.W."/>
            <person name="Aquadro C.F."/>
            <person name="Ardell D.H."/>
            <person name="Arguello R."/>
            <person name="Artieri C.G."/>
            <person name="Barbash D.A."/>
            <person name="Barker D."/>
            <person name="Barsanti P."/>
            <person name="Batterham P."/>
            <person name="Batzoglou S."/>
            <person name="Begun D."/>
            <person name="Bhutkar A."/>
            <person name="Blanco E."/>
            <person name="Bosak S.A."/>
            <person name="Bradley R.K."/>
            <person name="Brand A.D."/>
            <person name="Brent M.R."/>
            <person name="Brooks A.N."/>
            <person name="Brown R.H."/>
            <person name="Butlin R.K."/>
            <person name="Caggese C."/>
            <person name="Calvi B.R."/>
            <person name="Bernardo de Carvalho A."/>
            <person name="Caspi A."/>
            <person name="Castrezana S."/>
            <person name="Celniker S.E."/>
            <person name="Chang J.L."/>
            <person name="Chapple C."/>
            <person name="Chatterji S."/>
            <person name="Chinwalla A."/>
            <person name="Civetta A."/>
            <person name="Clifton S.W."/>
            <person name="Comeron J.M."/>
            <person name="Costello J.C."/>
            <person name="Coyne J.A."/>
            <person name="Daub J."/>
            <person name="David R.G."/>
            <person name="Delcher A.L."/>
            <person name="Delehaunty K."/>
            <person name="Do C.B."/>
            <person name="Ebling H."/>
            <person name="Edwards K."/>
            <person name="Eickbush T."/>
            <person name="Evans J.D."/>
            <person name="Filipski A."/>
            <person name="Findeiss S."/>
            <person name="Freyhult E."/>
            <person name="Fulton L."/>
            <person name="Fulton R."/>
            <person name="Garcia A.C."/>
            <person name="Gardiner A."/>
            <person name="Garfield D.A."/>
            <person name="Garvin B.E."/>
            <person name="Gibson G."/>
            <person name="Gilbert D."/>
            <person name="Gnerre S."/>
            <person name="Godfrey J."/>
            <person name="Good R."/>
            <person name="Gotea V."/>
            <person name="Gravely B."/>
            <person name="Greenberg A.J."/>
            <person name="Griffiths-Jones S."/>
            <person name="Gross S."/>
            <person name="Guigo R."/>
            <person name="Gustafson E.A."/>
            <person name="Haerty W."/>
            <person name="Hahn M.W."/>
            <person name="Halligan D.L."/>
            <person name="Halpern A.L."/>
            <person name="Halter G.M."/>
            <person name="Han M.V."/>
            <person name="Heger A."/>
            <person name="Hillier L."/>
            <person name="Hinrichs A.S."/>
            <person name="Holmes I."/>
            <person name="Hoskins R.A."/>
            <person name="Hubisz M.J."/>
            <person name="Hultmark D."/>
            <person name="Huntley M.A."/>
            <person name="Jaffe D.B."/>
            <person name="Jagadeeshan S."/>
            <person name="Jeck W.R."/>
            <person name="Johnson J."/>
            <person name="Jones C.D."/>
            <person name="Jordan W.C."/>
            <person name="Karpen G.H."/>
            <person name="Kataoka E."/>
            <person name="Keightley P.D."/>
            <person name="Kheradpour P."/>
            <person name="Kirkness E.F."/>
            <person name="Koerich L.B."/>
            <person name="Kristiansen K."/>
            <person name="Kudrna D."/>
            <person name="Kulathinal R.J."/>
            <person name="Kumar S."/>
            <person name="Kwok R."/>
            <person name="Lander E."/>
            <person name="Langley C.H."/>
            <person name="Lapoint R."/>
            <person name="Lazzaro B.P."/>
            <person name="Lee S.J."/>
            <person name="Levesque L."/>
            <person name="Li R."/>
            <person name="Lin C.F."/>
            <person name="Lin M.F."/>
            <person name="Lindblad-Toh K."/>
            <person name="Llopart A."/>
            <person name="Long M."/>
            <person name="Low L."/>
            <person name="Lozovsky E."/>
            <person name="Lu J."/>
            <person name="Luo M."/>
            <person name="Machado C.A."/>
            <person name="Makalowski W."/>
            <person name="Marzo M."/>
            <person name="Matsuda M."/>
            <person name="Matzkin L."/>
            <person name="McAllister B."/>
            <person name="McBride C.S."/>
            <person name="McKernan B."/>
            <person name="McKernan K."/>
            <person name="Mendez-Lago M."/>
            <person name="Minx P."/>
            <person name="Mollenhauer M.U."/>
            <person name="Montooth K."/>
            <person name="Mount S.M."/>
            <person name="Mu X."/>
            <person name="Myers E."/>
            <person name="Negre B."/>
            <person name="Newfeld S."/>
            <person name="Nielsen R."/>
            <person name="Noor M.A."/>
            <person name="O'Grady P."/>
            <person name="Pachter L."/>
            <person name="Papaceit M."/>
            <person name="Parisi M.J."/>
            <person name="Parisi M."/>
            <person name="Parts L."/>
            <person name="Pedersen J.S."/>
            <person name="Pesole G."/>
            <person name="Phillippy A.M."/>
            <person name="Ponting C.P."/>
            <person name="Pop M."/>
            <person name="Porcelli D."/>
            <person name="Powell J.R."/>
            <person name="Prohaska S."/>
            <person name="Pruitt K."/>
            <person name="Puig M."/>
            <person name="Quesneville H."/>
            <person name="Ram K.R."/>
            <person name="Rand D."/>
            <person name="Rasmussen M.D."/>
            <person name="Reed L.K."/>
            <person name="Reenan R."/>
            <person name="Reily A."/>
            <person name="Remington K.A."/>
            <person name="Rieger T.T."/>
            <person name="Ritchie M.G."/>
            <person name="Robin C."/>
            <person name="Rogers Y.H."/>
            <person name="Rohde C."/>
            <person name="Rozas J."/>
            <person name="Rubenfield M.J."/>
            <person name="Ruiz A."/>
            <person name="Russo S."/>
            <person name="Salzberg S.L."/>
            <person name="Sanchez-Gracia A."/>
            <person name="Saranga D.J."/>
            <person name="Sato H."/>
            <person name="Schaeffer S.W."/>
            <person name="Schatz M.C."/>
            <person name="Schlenke T."/>
            <person name="Schwartz R."/>
            <person name="Segarra C."/>
            <person name="Singh R.S."/>
            <person name="Sirot L."/>
            <person name="Sirota M."/>
            <person name="Sisneros N.B."/>
            <person name="Smith C.D."/>
            <person name="Smith T.F."/>
            <person name="Spieth J."/>
            <person name="Stage D.E."/>
            <person name="Stark A."/>
            <person name="Stephan W."/>
            <person name="Strausberg R.L."/>
            <person name="Strempel S."/>
            <person name="Sturgill D."/>
            <person name="Sutton G."/>
            <person name="Sutton G.G."/>
            <person name="Tao W."/>
            <person name="Teichmann S."/>
            <person name="Tobari Y.N."/>
            <person name="Tomimura Y."/>
            <person name="Tsolas J.M."/>
            <person name="Valente V.L."/>
            <person name="Venter E."/>
            <person name="Venter J.C."/>
            <person name="Vicario S."/>
            <person name="Vieira F.G."/>
            <person name="Vilella A.J."/>
            <person name="Villasante A."/>
            <person name="Walenz B."/>
            <person name="Wang J."/>
            <person name="Wasserman M."/>
            <person name="Watts T."/>
            <person name="Wilson D."/>
            <person name="Wilson R.K."/>
            <person name="Wing R.A."/>
            <person name="Wolfner M.F."/>
            <person name="Wong A."/>
            <person name="Wong G.K."/>
            <person name="Wu C.I."/>
            <person name="Wu G."/>
            <person name="Yamamoto D."/>
            <person name="Yang H.P."/>
            <person name="Yang S.P."/>
            <person name="Yorke J.A."/>
            <person name="Yoshida K."/>
            <person name="Zdobnov E."/>
            <person name="Zhang P."/>
            <person name="Zhang Y."/>
            <person name="Zimin A.V."/>
            <person name="Baldwin J."/>
            <person name="Abdouelleil A."/>
            <person name="Abdulkadir J."/>
            <person name="Abebe A."/>
            <person name="Abera B."/>
            <person name="Abreu J."/>
            <person name="Acer S.C."/>
            <person name="Aftuck L."/>
            <person name="Alexander A."/>
            <person name="An P."/>
            <person name="Anderson E."/>
            <person name="Anderson S."/>
            <person name="Arachi H."/>
            <person name="Azer M."/>
            <person name="Bachantsang P."/>
            <person name="Barry A."/>
            <person name="Bayul T."/>
            <person name="Berlin A."/>
            <person name="Bessette D."/>
            <person name="Bloom T."/>
            <person name="Blye J."/>
            <person name="Boguslavskiy L."/>
            <person name="Bonnet C."/>
            <person name="Boukhgalter B."/>
            <person name="Bourzgui I."/>
            <person name="Brown A."/>
            <person name="Cahill P."/>
            <person name="Channer S."/>
            <person name="Cheshatsang Y."/>
            <person name="Chuda L."/>
            <person name="Citroen M."/>
            <person name="Collymore A."/>
            <person name="Cooke P."/>
            <person name="Costello M."/>
            <person name="D'Aco K."/>
            <person name="Daza R."/>
            <person name="De Haan G."/>
            <person name="DeGray S."/>
            <person name="DeMaso C."/>
            <person name="Dhargay N."/>
            <person name="Dooley K."/>
            <person name="Dooley E."/>
            <person name="Doricent M."/>
            <person name="Dorje P."/>
            <person name="Dorjee K."/>
            <person name="Dupes A."/>
            <person name="Elong R."/>
            <person name="Falk J."/>
            <person name="Farina A."/>
            <person name="Faro S."/>
            <person name="Ferguson D."/>
            <person name="Fisher S."/>
            <person name="Foley C.D."/>
            <person name="Franke A."/>
            <person name="Friedrich D."/>
            <person name="Gadbois L."/>
            <person name="Gearin G."/>
            <person name="Gearin C.R."/>
            <person name="Giannoukos G."/>
            <person name="Goode T."/>
            <person name="Graham J."/>
            <person name="Grandbois E."/>
            <person name="Grewal S."/>
            <person name="Gyaltsen K."/>
            <person name="Hafez N."/>
            <person name="Hagos B."/>
            <person name="Hall J."/>
            <person name="Henson C."/>
            <person name="Hollinger A."/>
            <person name="Honan T."/>
            <person name="Huard M.D."/>
            <person name="Hughes L."/>
            <person name="Hurhula B."/>
            <person name="Husby M.E."/>
            <person name="Kamat A."/>
            <person name="Kanga B."/>
            <person name="Kashin S."/>
            <person name="Khazanovich D."/>
            <person name="Kisner P."/>
            <person name="Lance K."/>
            <person name="Lara M."/>
            <person name="Lee W."/>
            <person name="Lennon N."/>
            <person name="Letendre F."/>
            <person name="LeVine R."/>
            <person name="Lipovsky A."/>
            <person name="Liu X."/>
            <person name="Liu J."/>
            <person name="Liu S."/>
            <person name="Lokyitsang T."/>
            <person name="Lokyitsang Y."/>
            <person name="Lubonja R."/>
            <person name="Lui A."/>
            <person name="MacDonald P."/>
            <person name="Magnisalis V."/>
            <person name="Maru K."/>
            <person name="Matthews C."/>
            <person name="McCusker W."/>
            <person name="McDonough S."/>
            <person name="Mehta T."/>
            <person name="Meldrim J."/>
            <person name="Meneus L."/>
            <person name="Mihai O."/>
            <person name="Mihalev A."/>
            <person name="Mihova T."/>
            <person name="Mittelman R."/>
            <person name="Mlenga V."/>
            <person name="Montmayeur A."/>
            <person name="Mulrain L."/>
            <person name="Navidi A."/>
            <person name="Naylor J."/>
            <person name="Negash T."/>
            <person name="Nguyen T."/>
            <person name="Nguyen N."/>
            <person name="Nicol R."/>
            <person name="Norbu C."/>
            <person name="Norbu N."/>
            <person name="Novod N."/>
            <person name="O'Neill B."/>
            <person name="Osman S."/>
            <person name="Markiewicz E."/>
            <person name="Oyono O.L."/>
            <person name="Patti C."/>
            <person name="Phunkhang P."/>
            <person name="Pierre F."/>
            <person name="Priest M."/>
            <person name="Raghuraman S."/>
            <person name="Rege F."/>
            <person name="Reyes R."/>
            <person name="Rise C."/>
            <person name="Rogov P."/>
            <person name="Ross K."/>
            <person name="Ryan E."/>
            <person name="Settipalli S."/>
            <person name="Shea T."/>
            <person name="Sherpa N."/>
            <person name="Shi L."/>
            <person name="Shih D."/>
            <person name="Sparrow T."/>
            <person name="Spaulding J."/>
            <person name="Stalker J."/>
            <person name="Stange-Thomann N."/>
            <person name="Stavropoulos S."/>
            <person name="Stone C."/>
            <person name="Strader C."/>
            <person name="Tesfaye S."/>
            <person name="Thomson T."/>
            <person name="Thoulutsang Y."/>
            <person name="Thoulutsang D."/>
            <person name="Topham K."/>
            <person name="Topping I."/>
            <person name="Tsamla T."/>
            <person name="Vassiliev H."/>
            <person name="Vo A."/>
            <person name="Wangchuk T."/>
            <person name="Wangdi T."/>
            <person name="Weiand M."/>
            <person name="Wilkinson J."/>
            <person name="Wilson A."/>
            <person name="Yadav S."/>
            <person name="Young G."/>
            <person name="Yu Q."/>
            <person name="Zembek L."/>
            <person name="Zhong D."/>
            <person name="Zimmer A."/>
            <person name="Zwirko Z."/>
            <person name="Jaffe D.B."/>
            <person name="Alvarez P."/>
            <person name="Brockman W."/>
            <person name="Butler J."/>
            <person name="Chin C."/>
            <person name="Gnerre S."/>
            <person name="Grabherr M."/>
            <person name="Kleber M."/>
            <person name="Mauceli E."/>
            <person name="MacCallum I."/>
        </authorList>
    </citation>
    <scope>NUCLEOTIDE SEQUENCE [LARGE SCALE GENOMIC DNA]</scope>
    <source>
        <strain evidence="2">MSH-3 / Tucson 14011-0111.49</strain>
    </source>
</reference>
<protein>
    <submittedName>
        <fullName evidence="1">GL13171</fullName>
    </submittedName>
</protein>
<proteinExistence type="predicted"/>
<dbReference type="SMR" id="B4IR66"/>
<dbReference type="EMBL" id="CH691160">
    <property type="protein sequence ID" value="EDW32618.1"/>
    <property type="molecule type" value="Genomic_DNA"/>
</dbReference>
<dbReference type="OrthoDB" id="446168at2759"/>
<organism evidence="2">
    <name type="scientific">Drosophila persimilis</name>
    <name type="common">Fruit fly</name>
    <dbReference type="NCBI Taxonomy" id="7234"/>
    <lineage>
        <taxon>Eukaryota</taxon>
        <taxon>Metazoa</taxon>
        <taxon>Ecdysozoa</taxon>
        <taxon>Arthropoda</taxon>
        <taxon>Hexapoda</taxon>
        <taxon>Insecta</taxon>
        <taxon>Pterygota</taxon>
        <taxon>Neoptera</taxon>
        <taxon>Endopterygota</taxon>
        <taxon>Diptera</taxon>
        <taxon>Brachycera</taxon>
        <taxon>Muscomorpha</taxon>
        <taxon>Ephydroidea</taxon>
        <taxon>Drosophilidae</taxon>
        <taxon>Drosophila</taxon>
        <taxon>Sophophora</taxon>
    </lineage>
</organism>
<evidence type="ECO:0000313" key="1">
    <source>
        <dbReference type="EMBL" id="EDW32618.1"/>
    </source>
</evidence>
<dbReference type="AlphaFoldDB" id="B4IR66"/>
<dbReference type="Proteomes" id="UP000008744">
    <property type="component" value="Unassembled WGS sequence"/>
</dbReference>
<name>B4IR66_DROPE</name>
<feature type="non-terminal residue" evidence="1">
    <location>
        <position position="1"/>
    </location>
</feature>
<sequence length="63" mass="7344">PQPSSWFFFAQLVLPTNIKEIVGQAGAASNVTKLMNWLSKWYMSHDGKKKAQRPNPWANKRRW</sequence>